<dbReference type="Proteomes" id="UP001595851">
    <property type="component" value="Unassembled WGS sequence"/>
</dbReference>
<evidence type="ECO:0008006" key="3">
    <source>
        <dbReference type="Google" id="ProtNLM"/>
    </source>
</evidence>
<organism evidence="1 2">
    <name type="scientific">Nonomuraea purpurea</name>
    <dbReference type="NCBI Taxonomy" id="1849276"/>
    <lineage>
        <taxon>Bacteria</taxon>
        <taxon>Bacillati</taxon>
        <taxon>Actinomycetota</taxon>
        <taxon>Actinomycetes</taxon>
        <taxon>Streptosporangiales</taxon>
        <taxon>Streptosporangiaceae</taxon>
        <taxon>Nonomuraea</taxon>
    </lineage>
</organism>
<dbReference type="InterPro" id="IPR016024">
    <property type="entry name" value="ARM-type_fold"/>
</dbReference>
<protein>
    <recommendedName>
        <fullName evidence="3">HEAT repeat domain-containing protein</fullName>
    </recommendedName>
</protein>
<comment type="caution">
    <text evidence="1">The sequence shown here is derived from an EMBL/GenBank/DDBJ whole genome shotgun (WGS) entry which is preliminary data.</text>
</comment>
<dbReference type="InterPro" id="IPR021133">
    <property type="entry name" value="HEAT_type_2"/>
</dbReference>
<accession>A0ABV8GF68</accession>
<dbReference type="RefSeq" id="WP_379532503.1">
    <property type="nucleotide sequence ID" value="NZ_JBHSBI010000022.1"/>
</dbReference>
<keyword evidence="2" id="KW-1185">Reference proteome</keyword>
<evidence type="ECO:0000313" key="2">
    <source>
        <dbReference type="Proteomes" id="UP001595851"/>
    </source>
</evidence>
<gene>
    <name evidence="1" type="ORF">ACFOY2_35595</name>
</gene>
<dbReference type="SUPFAM" id="SSF48371">
    <property type="entry name" value="ARM repeat"/>
    <property type="match status" value="1"/>
</dbReference>
<sequence>MEILRAAAEVIGRVGPAAADSNVHDRYSALFLLGRIGRSYPFRRYSRKDLLDIWGNFKEVYTVWGHRVSPMLRATGELITHAADVLIGLLGDPDPRVRVGAAYAVALASRDAVRIIAVVRAWYEVESDPLVQAYLVLAAAQLAIADGDTTPARAWTENVIRDDRAAPMARLGAAIAFLCLTDDAPDDGLLTILAETITAETTSMLLESPWGATLYEDGLPGWIISLLADDRVAQVNLAMRLLVSPHTTIRAAACHAVTNLCVTGHSPTPRLAELLVERLRDDDLTVRKLAAGVLARLGPAAGRT</sequence>
<reference evidence="2" key="1">
    <citation type="journal article" date="2019" name="Int. J. Syst. Evol. Microbiol.">
        <title>The Global Catalogue of Microorganisms (GCM) 10K type strain sequencing project: providing services to taxonomists for standard genome sequencing and annotation.</title>
        <authorList>
            <consortium name="The Broad Institute Genomics Platform"/>
            <consortium name="The Broad Institute Genome Sequencing Center for Infectious Disease"/>
            <person name="Wu L."/>
            <person name="Ma J."/>
        </authorList>
    </citation>
    <scope>NUCLEOTIDE SEQUENCE [LARGE SCALE GENOMIC DNA]</scope>
    <source>
        <strain evidence="2">TBRC 1276</strain>
    </source>
</reference>
<dbReference type="PROSITE" id="PS50077">
    <property type="entry name" value="HEAT_REPEAT"/>
    <property type="match status" value="1"/>
</dbReference>
<name>A0ABV8GF68_9ACTN</name>
<dbReference type="Gene3D" id="1.25.10.10">
    <property type="entry name" value="Leucine-rich Repeat Variant"/>
    <property type="match status" value="2"/>
</dbReference>
<dbReference type="InterPro" id="IPR011989">
    <property type="entry name" value="ARM-like"/>
</dbReference>
<evidence type="ECO:0000313" key="1">
    <source>
        <dbReference type="EMBL" id="MFC4012602.1"/>
    </source>
</evidence>
<proteinExistence type="predicted"/>
<dbReference type="EMBL" id="JBHSBI010000022">
    <property type="protein sequence ID" value="MFC4012602.1"/>
    <property type="molecule type" value="Genomic_DNA"/>
</dbReference>